<keyword evidence="2 6" id="KW-0547">Nucleotide-binding</keyword>
<comment type="domain">
    <text evidence="6">Contains large globular domains required for ATP hydrolysis at each terminus and a third globular domain forming a flexible hinge near the middle of the molecule. These domains are separated by coiled-coil structures.</text>
</comment>
<dbReference type="GO" id="GO:0007059">
    <property type="term" value="P:chromosome segregation"/>
    <property type="evidence" value="ECO:0007669"/>
    <property type="project" value="UniProtKB-UniRule"/>
</dbReference>
<comment type="subunit">
    <text evidence="6">Homodimer.</text>
</comment>
<feature type="binding site" evidence="6">
    <location>
        <begin position="33"/>
        <end position="40"/>
    </location>
    <ligand>
        <name>ATP</name>
        <dbReference type="ChEBI" id="CHEBI:30616"/>
    </ligand>
</feature>
<feature type="coiled-coil region" evidence="6">
    <location>
        <begin position="170"/>
        <end position="313"/>
    </location>
</feature>
<organism evidence="8 9">
    <name type="scientific">Mesoplasma chauliocola</name>
    <dbReference type="NCBI Taxonomy" id="216427"/>
    <lineage>
        <taxon>Bacteria</taxon>
        <taxon>Bacillati</taxon>
        <taxon>Mycoplasmatota</taxon>
        <taxon>Mollicutes</taxon>
        <taxon>Entomoplasmatales</taxon>
        <taxon>Entomoplasmataceae</taxon>
        <taxon>Mesoplasma</taxon>
    </lineage>
</organism>
<keyword evidence="5 6" id="KW-0238">DNA-binding</keyword>
<keyword evidence="1 6" id="KW-0963">Cytoplasm</keyword>
<feature type="coiled-coil region" evidence="6">
    <location>
        <begin position="677"/>
        <end position="739"/>
    </location>
</feature>
<dbReference type="Pfam" id="PF06470">
    <property type="entry name" value="SMC_hinge"/>
    <property type="match status" value="1"/>
</dbReference>
<dbReference type="Gene3D" id="1.20.1060.20">
    <property type="match status" value="1"/>
</dbReference>
<dbReference type="SMART" id="SM00968">
    <property type="entry name" value="SMC_hinge"/>
    <property type="match status" value="1"/>
</dbReference>
<dbReference type="KEGG" id="mchc:CK556_01285"/>
<evidence type="ECO:0000313" key="9">
    <source>
        <dbReference type="Proteomes" id="UP000232229"/>
    </source>
</evidence>
<comment type="function">
    <text evidence="6">Required for chromosome condensation and partitioning.</text>
</comment>
<dbReference type="Gene3D" id="3.40.50.300">
    <property type="entry name" value="P-loop containing nucleotide triphosphate hydrolases"/>
    <property type="match status" value="2"/>
</dbReference>
<evidence type="ECO:0000256" key="3">
    <source>
        <dbReference type="ARBA" id="ARBA00022840"/>
    </source>
</evidence>
<dbReference type="Gene3D" id="3.30.70.1620">
    <property type="match status" value="1"/>
</dbReference>
<dbReference type="InterPro" id="IPR010935">
    <property type="entry name" value="SMC_hinge"/>
</dbReference>
<evidence type="ECO:0000313" key="8">
    <source>
        <dbReference type="EMBL" id="ASZ08988.1"/>
    </source>
</evidence>
<evidence type="ECO:0000256" key="1">
    <source>
        <dbReference type="ARBA" id="ARBA00022490"/>
    </source>
</evidence>
<comment type="subcellular location">
    <subcellularLocation>
        <location evidence="6">Cytoplasm</location>
    </subcellularLocation>
</comment>
<dbReference type="EMBL" id="CP023173">
    <property type="protein sequence ID" value="ASZ08988.1"/>
    <property type="molecule type" value="Genomic_DNA"/>
</dbReference>
<evidence type="ECO:0000256" key="2">
    <source>
        <dbReference type="ARBA" id="ARBA00022741"/>
    </source>
</evidence>
<dbReference type="GO" id="GO:0005694">
    <property type="term" value="C:chromosome"/>
    <property type="evidence" value="ECO:0007669"/>
    <property type="project" value="InterPro"/>
</dbReference>
<gene>
    <name evidence="6" type="primary">smc</name>
    <name evidence="8" type="ORF">CK556_01285</name>
</gene>
<dbReference type="InterPro" id="IPR003395">
    <property type="entry name" value="RecF/RecN/SMC_N"/>
</dbReference>
<name>A0A249SMZ3_9MOLU</name>
<dbReference type="SUPFAM" id="SSF75553">
    <property type="entry name" value="Smc hinge domain"/>
    <property type="match status" value="1"/>
</dbReference>
<dbReference type="InterPro" id="IPR027417">
    <property type="entry name" value="P-loop_NTPase"/>
</dbReference>
<proteinExistence type="inferred from homology"/>
<dbReference type="Proteomes" id="UP000232229">
    <property type="component" value="Chromosome"/>
</dbReference>
<dbReference type="InterPro" id="IPR024704">
    <property type="entry name" value="SMC"/>
</dbReference>
<dbReference type="GO" id="GO:0007062">
    <property type="term" value="P:sister chromatid cohesion"/>
    <property type="evidence" value="ECO:0007669"/>
    <property type="project" value="InterPro"/>
</dbReference>
<feature type="domain" description="SMC hinge" evidence="7">
    <location>
        <begin position="420"/>
        <end position="539"/>
    </location>
</feature>
<dbReference type="GO" id="GO:0005524">
    <property type="term" value="F:ATP binding"/>
    <property type="evidence" value="ECO:0007669"/>
    <property type="project" value="UniProtKB-UniRule"/>
</dbReference>
<dbReference type="Pfam" id="PF02463">
    <property type="entry name" value="SMC_N"/>
    <property type="match status" value="1"/>
</dbReference>
<dbReference type="CDD" id="cd03278">
    <property type="entry name" value="ABC_SMC_barmotin"/>
    <property type="match status" value="1"/>
</dbReference>
<evidence type="ECO:0000256" key="4">
    <source>
        <dbReference type="ARBA" id="ARBA00023054"/>
    </source>
</evidence>
<evidence type="ECO:0000259" key="7">
    <source>
        <dbReference type="SMART" id="SM00968"/>
    </source>
</evidence>
<dbReference type="GO" id="GO:0016887">
    <property type="term" value="F:ATP hydrolysis activity"/>
    <property type="evidence" value="ECO:0007669"/>
    <property type="project" value="InterPro"/>
</dbReference>
<keyword evidence="4 6" id="KW-0175">Coiled coil</keyword>
<sequence length="995" mass="112662">MLFLRQIRAVGFKSFAEPTTLNFTKEMIGVVGPNGSGKSNITDSIRWALGEQSTKSLRGSNMDDIVFSGSADKPAADFAEVTLVFDNQRDIFSTIKTDIVEITRRFNKKTRDSDFFINGEKCKLRDIQDVALETGLTKSSIAIISQGTISTFAEAKPDARREIFDEAAGLAKYKKRKLEALKQLAKTTENLTRISDIKLTLEKRLPKEKEKAEKAAKYKDKIEELQKIELTILASDALTFETELASLRDKRRQLDIEVQKLANEINLSQDELDVMLSKTGDADKEMNQLNLNFQKIVERIASLKSQKQQVEARENSENVDQNVDDIKARALKKEFDEKSISLNSEKDLILNLEKQELDSKRRYDEINDQFRTFHMQSQEIESEKNKLQYRLEELEHKQNTNNLNPMSGAKAIIDNSKRLSGVVGTVGSLIDVKEEYQIAISLITGNHLQSVVFKTSEDAKKGIEFLKNQRLGRVNALPIDTLNPSSITGPQRDLIKKAPGFVGFANELVEIQENCQVVLDYIYGTTIVARNFDDATRLGKSINFRYGIVSLDGQRVLPRGAMSGGSVNKASNIFAARKVDEAFDPEAIKTKIITLDKIFVEKQKTFNDLKEVREKLIDDINQIASNIRIGKNSINILNSSLVELSDNYKIITGKDLINNQTTSSFDESESIRIAREIAKLETERNEISIKLNGLSESKTKTTDRQHELNKENKEKREVLSNWKDELANVKSDLNVLEATNIQILKRLNEGYNLSLDAIREMEFDEIENPQETRARIQELTIELKSIGEVSMDAIQEYEETKKEYDYYVLNLNEVQESTDKLNEIILNIDIEMKTQFKRIVDDVNAALPEAFQKLFNGGTARLIYTNPEDILETGIDIEVNPPGKKITNLNLLSGGEKSLVALSVLFSILKVRPLPLVILDEAEAPLDPANVTRFARYVRDFVENTQFIIVTHREGTMENCDILYGVTMETKGITKIVQLALDIDKIKKLINKNKE</sequence>
<keyword evidence="3 6" id="KW-0067">ATP-binding</keyword>
<reference evidence="8 9" key="1">
    <citation type="submission" date="2017-08" db="EMBL/GenBank/DDBJ databases">
        <title>Complete Genome Sequence of Mesoplasma chauliocola.</title>
        <authorList>
            <person name="Knight T.F.Jr."/>
            <person name="Citino T."/>
        </authorList>
    </citation>
    <scope>NUCLEOTIDE SEQUENCE [LARGE SCALE GENOMIC DNA]</scope>
    <source>
        <strain evidence="8 9">CHPA-2</strain>
    </source>
</reference>
<dbReference type="GO" id="GO:0005737">
    <property type="term" value="C:cytoplasm"/>
    <property type="evidence" value="ECO:0007669"/>
    <property type="project" value="UniProtKB-SubCell"/>
</dbReference>
<protein>
    <recommendedName>
        <fullName evidence="6">Chromosome partition protein Smc</fullName>
    </recommendedName>
</protein>
<evidence type="ECO:0000256" key="6">
    <source>
        <dbReference type="HAMAP-Rule" id="MF_01894"/>
    </source>
</evidence>
<dbReference type="PIRSF" id="PIRSF005719">
    <property type="entry name" value="SMC"/>
    <property type="match status" value="1"/>
</dbReference>
<comment type="similarity">
    <text evidence="6">Belongs to the SMC family.</text>
</comment>
<dbReference type="InterPro" id="IPR011890">
    <property type="entry name" value="SMC_prok"/>
</dbReference>
<dbReference type="InterPro" id="IPR036277">
    <property type="entry name" value="SMC_hinge_sf"/>
</dbReference>
<dbReference type="RefSeq" id="WP_027875275.1">
    <property type="nucleotide sequence ID" value="NZ_CP023173.1"/>
</dbReference>
<accession>A0A249SMZ3</accession>
<dbReference type="AlphaFoldDB" id="A0A249SMZ3"/>
<dbReference type="STRING" id="1336232.GCA_000518825_00112"/>
<keyword evidence="9" id="KW-1185">Reference proteome</keyword>
<dbReference type="HAMAP" id="MF_01894">
    <property type="entry name" value="Smc_prok"/>
    <property type="match status" value="1"/>
</dbReference>
<dbReference type="SUPFAM" id="SSF52540">
    <property type="entry name" value="P-loop containing nucleoside triphosphate hydrolases"/>
    <property type="match status" value="1"/>
</dbReference>
<evidence type="ECO:0000256" key="5">
    <source>
        <dbReference type="ARBA" id="ARBA00023125"/>
    </source>
</evidence>
<dbReference type="GO" id="GO:0030261">
    <property type="term" value="P:chromosome condensation"/>
    <property type="evidence" value="ECO:0007669"/>
    <property type="project" value="InterPro"/>
</dbReference>
<dbReference type="PANTHER" id="PTHR43977">
    <property type="entry name" value="STRUCTURAL MAINTENANCE OF CHROMOSOMES PROTEIN 3"/>
    <property type="match status" value="1"/>
</dbReference>
<dbReference type="GO" id="GO:0006260">
    <property type="term" value="P:DNA replication"/>
    <property type="evidence" value="ECO:0007669"/>
    <property type="project" value="UniProtKB-UniRule"/>
</dbReference>
<dbReference type="GO" id="GO:0003677">
    <property type="term" value="F:DNA binding"/>
    <property type="evidence" value="ECO:0007669"/>
    <property type="project" value="UniProtKB-UniRule"/>
</dbReference>